<feature type="transmembrane region" description="Helical" evidence="2">
    <location>
        <begin position="29"/>
        <end position="50"/>
    </location>
</feature>
<organism evidence="3 4">
    <name type="scientific">Panicum virgatum</name>
    <name type="common">Blackwell switchgrass</name>
    <dbReference type="NCBI Taxonomy" id="38727"/>
    <lineage>
        <taxon>Eukaryota</taxon>
        <taxon>Viridiplantae</taxon>
        <taxon>Streptophyta</taxon>
        <taxon>Embryophyta</taxon>
        <taxon>Tracheophyta</taxon>
        <taxon>Spermatophyta</taxon>
        <taxon>Magnoliopsida</taxon>
        <taxon>Liliopsida</taxon>
        <taxon>Poales</taxon>
        <taxon>Poaceae</taxon>
        <taxon>PACMAD clade</taxon>
        <taxon>Panicoideae</taxon>
        <taxon>Panicodae</taxon>
        <taxon>Paniceae</taxon>
        <taxon>Panicinae</taxon>
        <taxon>Panicum</taxon>
        <taxon>Panicum sect. Hiantes</taxon>
    </lineage>
</organism>
<gene>
    <name evidence="3" type="ORF">PVAP13_8KG057524</name>
</gene>
<keyword evidence="2" id="KW-0812">Transmembrane</keyword>
<accession>A0A8T0PDI9</accession>
<comment type="caution">
    <text evidence="3">The sequence shown here is derived from an EMBL/GenBank/DDBJ whole genome shotgun (WGS) entry which is preliminary data.</text>
</comment>
<dbReference type="EMBL" id="CM029051">
    <property type="protein sequence ID" value="KAG2560327.1"/>
    <property type="molecule type" value="Genomic_DNA"/>
</dbReference>
<feature type="transmembrane region" description="Helical" evidence="2">
    <location>
        <begin position="62"/>
        <end position="81"/>
    </location>
</feature>
<name>A0A8T0PDI9_PANVG</name>
<reference evidence="3" key="1">
    <citation type="submission" date="2020-05" db="EMBL/GenBank/DDBJ databases">
        <title>WGS assembly of Panicum virgatum.</title>
        <authorList>
            <person name="Lovell J.T."/>
            <person name="Jenkins J."/>
            <person name="Shu S."/>
            <person name="Juenger T.E."/>
            <person name="Schmutz J."/>
        </authorList>
    </citation>
    <scope>NUCLEOTIDE SEQUENCE</scope>
    <source>
        <strain evidence="3">AP13</strain>
    </source>
</reference>
<proteinExistence type="predicted"/>
<dbReference type="Proteomes" id="UP000823388">
    <property type="component" value="Chromosome 8K"/>
</dbReference>
<feature type="compositionally biased region" description="Basic and acidic residues" evidence="1">
    <location>
        <begin position="1"/>
        <end position="15"/>
    </location>
</feature>
<evidence type="ECO:0000313" key="3">
    <source>
        <dbReference type="EMBL" id="KAG2560327.1"/>
    </source>
</evidence>
<evidence type="ECO:0000313" key="4">
    <source>
        <dbReference type="Proteomes" id="UP000823388"/>
    </source>
</evidence>
<keyword evidence="2" id="KW-1133">Transmembrane helix</keyword>
<evidence type="ECO:0000256" key="2">
    <source>
        <dbReference type="SAM" id="Phobius"/>
    </source>
</evidence>
<keyword evidence="2" id="KW-0472">Membrane</keyword>
<evidence type="ECO:0000256" key="1">
    <source>
        <dbReference type="SAM" id="MobiDB-lite"/>
    </source>
</evidence>
<dbReference type="EMBL" id="CM029051">
    <property type="protein sequence ID" value="KAG2560328.1"/>
    <property type="molecule type" value="Genomic_DNA"/>
</dbReference>
<dbReference type="AlphaFoldDB" id="A0A8T0PDI9"/>
<protein>
    <submittedName>
        <fullName evidence="3">Uncharacterized protein</fullName>
    </submittedName>
</protein>
<feature type="region of interest" description="Disordered" evidence="1">
    <location>
        <begin position="1"/>
        <end position="21"/>
    </location>
</feature>
<sequence length="96" mass="10523">MEGRLLDVGQGKEHTPPAAAATGAHRTRYLVAVFLLALSIAYAAVVLDVADMYAHSWIEKLQMLPLCILAVAAPMLWVIMFRKFQDAEGKGGRTRL</sequence>
<keyword evidence="4" id="KW-1185">Reference proteome</keyword>